<dbReference type="Proteomes" id="UP000197138">
    <property type="component" value="Unassembled WGS sequence"/>
</dbReference>
<organism evidence="1 2">
    <name type="scientific">Punica granatum</name>
    <name type="common">Pomegranate</name>
    <dbReference type="NCBI Taxonomy" id="22663"/>
    <lineage>
        <taxon>Eukaryota</taxon>
        <taxon>Viridiplantae</taxon>
        <taxon>Streptophyta</taxon>
        <taxon>Embryophyta</taxon>
        <taxon>Tracheophyta</taxon>
        <taxon>Spermatophyta</taxon>
        <taxon>Magnoliopsida</taxon>
        <taxon>eudicotyledons</taxon>
        <taxon>Gunneridae</taxon>
        <taxon>Pentapetalae</taxon>
        <taxon>rosids</taxon>
        <taxon>malvids</taxon>
        <taxon>Myrtales</taxon>
        <taxon>Lythraceae</taxon>
        <taxon>Punica</taxon>
    </lineage>
</organism>
<comment type="caution">
    <text evidence="1">The sequence shown here is derived from an EMBL/GenBank/DDBJ whole genome shotgun (WGS) entry which is preliminary data.</text>
</comment>
<dbReference type="AlphaFoldDB" id="A0A218WCU8"/>
<dbReference type="EMBL" id="MTKT01004693">
    <property type="protein sequence ID" value="OWM70353.1"/>
    <property type="molecule type" value="Genomic_DNA"/>
</dbReference>
<reference evidence="2" key="1">
    <citation type="journal article" date="2017" name="Plant J.">
        <title>The pomegranate (Punica granatum L.) genome and the genomics of punicalagin biosynthesis.</title>
        <authorList>
            <person name="Qin G."/>
            <person name="Xu C."/>
            <person name="Ming R."/>
            <person name="Tang H."/>
            <person name="Guyot R."/>
            <person name="Kramer E.M."/>
            <person name="Hu Y."/>
            <person name="Yi X."/>
            <person name="Qi Y."/>
            <person name="Xu X."/>
            <person name="Gao Z."/>
            <person name="Pan H."/>
            <person name="Jian J."/>
            <person name="Tian Y."/>
            <person name="Yue Z."/>
            <person name="Xu Y."/>
        </authorList>
    </citation>
    <scope>NUCLEOTIDE SEQUENCE [LARGE SCALE GENOMIC DNA]</scope>
    <source>
        <strain evidence="2">cv. Dabenzi</strain>
    </source>
</reference>
<gene>
    <name evidence="1" type="ORF">CDL15_Pgr004490</name>
</gene>
<evidence type="ECO:0000313" key="1">
    <source>
        <dbReference type="EMBL" id="OWM70353.1"/>
    </source>
</evidence>
<sequence length="86" mass="9513">MFLVKELGGKIKRDGILVIGDRGSESFIYPISGKGQPMLSDELVFIRDRFANLLEWSVNTDLTKVPLCALVSELDSSEGHLMSKCP</sequence>
<protein>
    <submittedName>
        <fullName evidence="1">Uncharacterized protein</fullName>
    </submittedName>
</protein>
<evidence type="ECO:0000313" key="2">
    <source>
        <dbReference type="Proteomes" id="UP000197138"/>
    </source>
</evidence>
<accession>A0A218WCU8</accession>
<name>A0A218WCU8_PUNGR</name>
<proteinExistence type="predicted"/>